<dbReference type="RefSeq" id="WP_129589726.1">
    <property type="nucleotide sequence ID" value="NZ_MQWA01000001.1"/>
</dbReference>
<dbReference type="OrthoDB" id="191338at2"/>
<evidence type="ECO:0000313" key="2">
    <source>
        <dbReference type="Proteomes" id="UP000239907"/>
    </source>
</evidence>
<comment type="caution">
    <text evidence="1">The sequence shown here is derived from an EMBL/GenBank/DDBJ whole genome shotgun (WGS) entry which is preliminary data.</text>
</comment>
<sequence length="396" mass="44411">MRKVLFGILALLSFVATVSSKPMMLRVVGGEIHEGVIRFVRNDAIYLQKTNGSVVKIPMAALNPSGRKMVKSWIHERGGSSAYTSWIGTTNQSFSKSWPRTVYGPSSIHLKKIQSLSKKNLLIYESANYRFLINTKVEPRVIQRFAVLFETTHKFVSSLPINASGHYMEKGGKFPIYLFSDHASYHRAGGPQGSAGVYTAGNQSVLVPMPVLGVEWDGRKWEYKKGGSNRVLSHELTHQLCAGPAFSSWYIEGGAEYVASTRYTHGVYHSNNGKQRVFDYVRNKDGLDDGSGRRLGSRISMISLESYMNLPYAGFTEGKDASKNYGVGLLLTYYFYHHDGRGKAARIKQYIKAVQQGKSEREAQKLLLGNRSYSQLQEEFRKFCAKGGINLEFPRK</sequence>
<reference evidence="1 2" key="1">
    <citation type="submission" date="2016-12" db="EMBL/GenBank/DDBJ databases">
        <title>Study of bacterial adaptation to deep sea.</title>
        <authorList>
            <person name="Song J."/>
            <person name="Yoshizawa S."/>
            <person name="Kogure K."/>
        </authorList>
    </citation>
    <scope>NUCLEOTIDE SEQUENCE [LARGE SCALE GENOMIC DNA]</scope>
    <source>
        <strain evidence="1 2">SAORIC-165</strain>
    </source>
</reference>
<evidence type="ECO:0000313" key="1">
    <source>
        <dbReference type="EMBL" id="PQJ29028.1"/>
    </source>
</evidence>
<protein>
    <recommendedName>
        <fullName evidence="3">DUF1570 domain-containing protein</fullName>
    </recommendedName>
</protein>
<proteinExistence type="predicted"/>
<evidence type="ECO:0008006" key="3">
    <source>
        <dbReference type="Google" id="ProtNLM"/>
    </source>
</evidence>
<organism evidence="1 2">
    <name type="scientific">Rubritalea profundi</name>
    <dbReference type="NCBI Taxonomy" id="1658618"/>
    <lineage>
        <taxon>Bacteria</taxon>
        <taxon>Pseudomonadati</taxon>
        <taxon>Verrucomicrobiota</taxon>
        <taxon>Verrucomicrobiia</taxon>
        <taxon>Verrucomicrobiales</taxon>
        <taxon>Rubritaleaceae</taxon>
        <taxon>Rubritalea</taxon>
    </lineage>
</organism>
<dbReference type="EMBL" id="MQWA01000001">
    <property type="protein sequence ID" value="PQJ29028.1"/>
    <property type="molecule type" value="Genomic_DNA"/>
</dbReference>
<keyword evidence="2" id="KW-1185">Reference proteome</keyword>
<accession>A0A2S7U209</accession>
<dbReference type="Proteomes" id="UP000239907">
    <property type="component" value="Unassembled WGS sequence"/>
</dbReference>
<dbReference type="AlphaFoldDB" id="A0A2S7U209"/>
<gene>
    <name evidence="1" type="ORF">BSZ32_11370</name>
</gene>
<name>A0A2S7U209_9BACT</name>